<gene>
    <name evidence="7" type="ORF">V6590_09415</name>
</gene>
<dbReference type="Proteomes" id="UP001431963">
    <property type="component" value="Unassembled WGS sequence"/>
</dbReference>
<dbReference type="SUPFAM" id="SSF51395">
    <property type="entry name" value="FMN-linked oxidoreductases"/>
    <property type="match status" value="1"/>
</dbReference>
<evidence type="ECO:0000256" key="1">
    <source>
        <dbReference type="ARBA" id="ARBA00001917"/>
    </source>
</evidence>
<evidence type="ECO:0000313" key="8">
    <source>
        <dbReference type="Proteomes" id="UP001431963"/>
    </source>
</evidence>
<dbReference type="GO" id="GO:0016491">
    <property type="term" value="F:oxidoreductase activity"/>
    <property type="evidence" value="ECO:0007669"/>
    <property type="project" value="UniProtKB-KW"/>
</dbReference>
<dbReference type="PANTHER" id="PTHR10578:SF107">
    <property type="entry name" value="2-HYDROXYACID OXIDASE 1"/>
    <property type="match status" value="1"/>
</dbReference>
<keyword evidence="3" id="KW-0288">FMN</keyword>
<evidence type="ECO:0000256" key="4">
    <source>
        <dbReference type="ARBA" id="ARBA00023002"/>
    </source>
</evidence>
<organism evidence="7 8">
    <name type="scientific">Gemmobacter denitrificans</name>
    <dbReference type="NCBI Taxonomy" id="3123040"/>
    <lineage>
        <taxon>Bacteria</taxon>
        <taxon>Pseudomonadati</taxon>
        <taxon>Pseudomonadota</taxon>
        <taxon>Alphaproteobacteria</taxon>
        <taxon>Rhodobacterales</taxon>
        <taxon>Paracoccaceae</taxon>
        <taxon>Gemmobacter</taxon>
    </lineage>
</organism>
<dbReference type="InterPro" id="IPR012133">
    <property type="entry name" value="Alpha-hydoxy_acid_DH_FMN"/>
</dbReference>
<dbReference type="PIRSF" id="PIRSF000138">
    <property type="entry name" value="Al-hdrx_acd_dh"/>
    <property type="match status" value="1"/>
</dbReference>
<comment type="similarity">
    <text evidence="5">Belongs to the FMN-dependent alpha-hydroxy acid dehydrogenase family.</text>
</comment>
<dbReference type="NCBIfam" id="NF008398">
    <property type="entry name" value="PRK11197.1"/>
    <property type="match status" value="1"/>
</dbReference>
<evidence type="ECO:0000259" key="6">
    <source>
        <dbReference type="PROSITE" id="PS51349"/>
    </source>
</evidence>
<sequence length="387" mass="42419">MPVITCIDDLKRLHARRVPRMFYDYAESGSYTEQTFRENVSDFSRIRLRQKVAVDMSNRSVAGSMLGQQVAMPVALAPVGFTGMQSADGEIKAARAAEAFGVPFTLSTMSICSIEDVAAHTTKPFWFQLYVMQDEEFVDNIIERARKAGCSALVLTLDLQILGQRHKDLKNGLSAPPRLTIPNILNMMTKPRWCMGMLGTRRHTFGNIVGHAKGVGDLSSLSSWTNEQFDPKLDWGKIARIRDKWGGKLVLKGVLDEDDARRAADFGADAIVVSNHGGRQLDGALSSIRILPSVVRAVKGQTEIWIDSGIRSGQDILKALAMGADGTMIGRSYIYGLGAMGQAGVSTALEIMRKELDVTMALCGERDVKNLGAHNLLVPKDFEGDWA</sequence>
<dbReference type="CDD" id="cd02809">
    <property type="entry name" value="alpha_hydroxyacid_oxid_FMN"/>
    <property type="match status" value="1"/>
</dbReference>
<dbReference type="RefSeq" id="WP_335422245.1">
    <property type="nucleotide sequence ID" value="NZ_JBALHR010000004.1"/>
</dbReference>
<dbReference type="PROSITE" id="PS51349">
    <property type="entry name" value="FMN_HYDROXY_ACID_DH_2"/>
    <property type="match status" value="1"/>
</dbReference>
<dbReference type="EMBL" id="JBALHR010000004">
    <property type="protein sequence ID" value="MEH7828371.1"/>
    <property type="molecule type" value="Genomic_DNA"/>
</dbReference>
<dbReference type="PANTHER" id="PTHR10578">
    <property type="entry name" value="S -2-HYDROXY-ACID OXIDASE-RELATED"/>
    <property type="match status" value="1"/>
</dbReference>
<protein>
    <submittedName>
        <fullName evidence="7">Alpha-hydroxy acid oxidase</fullName>
        <ecNumber evidence="7">1.-.-.-</ecNumber>
    </submittedName>
</protein>
<evidence type="ECO:0000256" key="3">
    <source>
        <dbReference type="ARBA" id="ARBA00022643"/>
    </source>
</evidence>
<dbReference type="InterPro" id="IPR008259">
    <property type="entry name" value="FMN_hydac_DH_AS"/>
</dbReference>
<dbReference type="Pfam" id="PF01070">
    <property type="entry name" value="FMN_dh"/>
    <property type="match status" value="1"/>
</dbReference>
<evidence type="ECO:0000313" key="7">
    <source>
        <dbReference type="EMBL" id="MEH7828371.1"/>
    </source>
</evidence>
<name>A0ABU8BUK0_9RHOB</name>
<dbReference type="InterPro" id="IPR013785">
    <property type="entry name" value="Aldolase_TIM"/>
</dbReference>
<keyword evidence="4 7" id="KW-0560">Oxidoreductase</keyword>
<keyword evidence="8" id="KW-1185">Reference proteome</keyword>
<dbReference type="Gene3D" id="3.20.20.70">
    <property type="entry name" value="Aldolase class I"/>
    <property type="match status" value="1"/>
</dbReference>
<accession>A0ABU8BUK0</accession>
<keyword evidence="2" id="KW-0285">Flavoprotein</keyword>
<feature type="domain" description="FMN hydroxy acid dehydrogenase" evidence="6">
    <location>
        <begin position="1"/>
        <end position="381"/>
    </location>
</feature>
<reference evidence="7" key="1">
    <citation type="submission" date="2024-02" db="EMBL/GenBank/DDBJ databases">
        <title>Genome sequences of strain Gemmobacter sp. JM10B15.</title>
        <authorList>
            <person name="Zhang M."/>
        </authorList>
    </citation>
    <scope>NUCLEOTIDE SEQUENCE</scope>
    <source>
        <strain evidence="7">JM10B15</strain>
    </source>
</reference>
<evidence type="ECO:0000256" key="2">
    <source>
        <dbReference type="ARBA" id="ARBA00022630"/>
    </source>
</evidence>
<dbReference type="InterPro" id="IPR000262">
    <property type="entry name" value="FMN-dep_DH"/>
</dbReference>
<comment type="caution">
    <text evidence="7">The sequence shown here is derived from an EMBL/GenBank/DDBJ whole genome shotgun (WGS) entry which is preliminary data.</text>
</comment>
<dbReference type="InterPro" id="IPR037396">
    <property type="entry name" value="FMN_HAD"/>
</dbReference>
<dbReference type="EC" id="1.-.-.-" evidence="7"/>
<comment type="cofactor">
    <cofactor evidence="1">
        <name>FMN</name>
        <dbReference type="ChEBI" id="CHEBI:58210"/>
    </cofactor>
</comment>
<dbReference type="PROSITE" id="PS00557">
    <property type="entry name" value="FMN_HYDROXY_ACID_DH_1"/>
    <property type="match status" value="1"/>
</dbReference>
<proteinExistence type="inferred from homology"/>
<evidence type="ECO:0000256" key="5">
    <source>
        <dbReference type="ARBA" id="ARBA00024042"/>
    </source>
</evidence>